<dbReference type="EC" id="5.2.1.8" evidence="4"/>
<keyword evidence="3 4" id="KW-0413">Isomerase</keyword>
<evidence type="ECO:0000259" key="5">
    <source>
        <dbReference type="PROSITE" id="PS50072"/>
    </source>
</evidence>
<proteinExistence type="inferred from homology"/>
<dbReference type="GO" id="GO:0006457">
    <property type="term" value="P:protein folding"/>
    <property type="evidence" value="ECO:0007669"/>
    <property type="project" value="InterPro"/>
</dbReference>
<evidence type="ECO:0000313" key="6">
    <source>
        <dbReference type="EMBL" id="AKJ28666.1"/>
    </source>
</evidence>
<protein>
    <recommendedName>
        <fullName evidence="4">Peptidyl-prolyl cis-trans isomerase</fullName>
        <shortName evidence="4">PPIase</shortName>
        <ecNumber evidence="4">5.2.1.8</ecNumber>
    </recommendedName>
</protein>
<dbReference type="InterPro" id="IPR029000">
    <property type="entry name" value="Cyclophilin-like_dom_sf"/>
</dbReference>
<evidence type="ECO:0000313" key="7">
    <source>
        <dbReference type="Proteomes" id="UP000035352"/>
    </source>
</evidence>
<name>A0A0G3BMR5_9BURK</name>
<dbReference type="CDD" id="cd01920">
    <property type="entry name" value="cyclophilin_EcCYP_like"/>
    <property type="match status" value="1"/>
</dbReference>
<evidence type="ECO:0000256" key="1">
    <source>
        <dbReference type="ARBA" id="ARBA00007365"/>
    </source>
</evidence>
<feature type="signal peptide" evidence="4">
    <location>
        <begin position="1"/>
        <end position="23"/>
    </location>
</feature>
<sequence length="192" mass="20807">MTKSYIALAGLALTVGMFHPAHGQTVKMSTTQGDIVLQLDAAKAPKSVENFLQYAKAGHYDGTVFHRVIEDFMIQGGGFTPDMAQKPTRAPIPLESRNGLSNQRGTVAMARTMDPNSATAQFFINLKDNTFLDAANARDGNGYAVFGKVVRGMDVVDKIKGVRTTTKRDAQGMPHENAPAEPVIIKRVTVEK</sequence>
<dbReference type="InterPro" id="IPR044665">
    <property type="entry name" value="E_coli_cyclophilin_A-like"/>
</dbReference>
<evidence type="ECO:0000256" key="2">
    <source>
        <dbReference type="ARBA" id="ARBA00023110"/>
    </source>
</evidence>
<dbReference type="RefSeq" id="WP_047194482.1">
    <property type="nucleotide sequence ID" value="NZ_CP011371.1"/>
</dbReference>
<dbReference type="Gene3D" id="2.40.100.10">
    <property type="entry name" value="Cyclophilin-like"/>
    <property type="match status" value="1"/>
</dbReference>
<comment type="function">
    <text evidence="4">PPIases accelerate the folding of proteins. It catalyzes the cis-trans isomerization of proline imidic peptide bonds in oligopeptides.</text>
</comment>
<feature type="domain" description="PPIase cyclophilin-type" evidence="5">
    <location>
        <begin position="33"/>
        <end position="190"/>
    </location>
</feature>
<dbReference type="PRINTS" id="PR00153">
    <property type="entry name" value="CSAPPISMRASE"/>
</dbReference>
<dbReference type="STRING" id="413882.AAW51_1975"/>
<dbReference type="EMBL" id="CP011371">
    <property type="protein sequence ID" value="AKJ28666.1"/>
    <property type="molecule type" value="Genomic_DNA"/>
</dbReference>
<dbReference type="InterPro" id="IPR020892">
    <property type="entry name" value="Cyclophilin-type_PPIase_CS"/>
</dbReference>
<dbReference type="InterPro" id="IPR002130">
    <property type="entry name" value="Cyclophilin-type_PPIase_dom"/>
</dbReference>
<organism evidence="6 7">
    <name type="scientific">Caldimonas brevitalea</name>
    <dbReference type="NCBI Taxonomy" id="413882"/>
    <lineage>
        <taxon>Bacteria</taxon>
        <taxon>Pseudomonadati</taxon>
        <taxon>Pseudomonadota</taxon>
        <taxon>Betaproteobacteria</taxon>
        <taxon>Burkholderiales</taxon>
        <taxon>Sphaerotilaceae</taxon>
        <taxon>Caldimonas</taxon>
    </lineage>
</organism>
<dbReference type="AlphaFoldDB" id="A0A0G3BMR5"/>
<dbReference type="PANTHER" id="PTHR43246">
    <property type="entry name" value="PEPTIDYL-PROLYL CIS-TRANS ISOMERASE CYP38, CHLOROPLASTIC"/>
    <property type="match status" value="1"/>
</dbReference>
<reference evidence="6 7" key="1">
    <citation type="submission" date="2015-05" db="EMBL/GenBank/DDBJ databases">
        <authorList>
            <person name="Tang B."/>
            <person name="Yu Y."/>
        </authorList>
    </citation>
    <scope>NUCLEOTIDE SEQUENCE [LARGE SCALE GENOMIC DNA]</scope>
    <source>
        <strain evidence="6 7">DSM 7029</strain>
    </source>
</reference>
<dbReference type="SUPFAM" id="SSF50891">
    <property type="entry name" value="Cyclophilin-like"/>
    <property type="match status" value="1"/>
</dbReference>
<keyword evidence="2 4" id="KW-0697">Rotamase</keyword>
<keyword evidence="7" id="KW-1185">Reference proteome</keyword>
<dbReference type="Pfam" id="PF00160">
    <property type="entry name" value="Pro_isomerase"/>
    <property type="match status" value="1"/>
</dbReference>
<evidence type="ECO:0000256" key="3">
    <source>
        <dbReference type="ARBA" id="ARBA00023235"/>
    </source>
</evidence>
<comment type="similarity">
    <text evidence="1 4">Belongs to the cyclophilin-type PPIase family.</text>
</comment>
<dbReference type="PROSITE" id="PS00170">
    <property type="entry name" value="CSA_PPIASE_1"/>
    <property type="match status" value="1"/>
</dbReference>
<evidence type="ECO:0000256" key="4">
    <source>
        <dbReference type="RuleBase" id="RU363019"/>
    </source>
</evidence>
<gene>
    <name evidence="6" type="ORF">AAW51_1975</name>
</gene>
<comment type="catalytic activity">
    <reaction evidence="4">
        <text>[protein]-peptidylproline (omega=180) = [protein]-peptidylproline (omega=0)</text>
        <dbReference type="Rhea" id="RHEA:16237"/>
        <dbReference type="Rhea" id="RHEA-COMP:10747"/>
        <dbReference type="Rhea" id="RHEA-COMP:10748"/>
        <dbReference type="ChEBI" id="CHEBI:83833"/>
        <dbReference type="ChEBI" id="CHEBI:83834"/>
        <dbReference type="EC" id="5.2.1.8"/>
    </reaction>
</comment>
<dbReference type="Proteomes" id="UP000035352">
    <property type="component" value="Chromosome"/>
</dbReference>
<dbReference type="KEGG" id="pbh:AAW51_1975"/>
<dbReference type="PATRIC" id="fig|413882.6.peg.2077"/>
<accession>A0A0G3BMR5</accession>
<dbReference type="GO" id="GO:0003755">
    <property type="term" value="F:peptidyl-prolyl cis-trans isomerase activity"/>
    <property type="evidence" value="ECO:0007669"/>
    <property type="project" value="UniProtKB-UniRule"/>
</dbReference>
<dbReference type="OrthoDB" id="9807797at2"/>
<keyword evidence="4" id="KW-0732">Signal</keyword>
<feature type="chain" id="PRO_5006516020" description="Peptidyl-prolyl cis-trans isomerase" evidence="4">
    <location>
        <begin position="24"/>
        <end position="192"/>
    </location>
</feature>
<dbReference type="PROSITE" id="PS50072">
    <property type="entry name" value="CSA_PPIASE_2"/>
    <property type="match status" value="1"/>
</dbReference>